<dbReference type="GO" id="GO:0035861">
    <property type="term" value="C:site of double-strand break"/>
    <property type="evidence" value="ECO:0007669"/>
    <property type="project" value="TreeGrafter"/>
</dbReference>
<feature type="region of interest" description="Disordered" evidence="1">
    <location>
        <begin position="820"/>
        <end position="841"/>
    </location>
</feature>
<organism evidence="3 4">
    <name type="scientific">Dioscorea zingiberensis</name>
    <dbReference type="NCBI Taxonomy" id="325984"/>
    <lineage>
        <taxon>Eukaryota</taxon>
        <taxon>Viridiplantae</taxon>
        <taxon>Streptophyta</taxon>
        <taxon>Embryophyta</taxon>
        <taxon>Tracheophyta</taxon>
        <taxon>Spermatophyta</taxon>
        <taxon>Magnoliopsida</taxon>
        <taxon>Liliopsida</taxon>
        <taxon>Dioscoreales</taxon>
        <taxon>Dioscoreaceae</taxon>
        <taxon>Dioscorea</taxon>
    </lineage>
</organism>
<feature type="region of interest" description="Disordered" evidence="1">
    <location>
        <begin position="526"/>
        <end position="557"/>
    </location>
</feature>
<feature type="compositionally biased region" description="Polar residues" evidence="1">
    <location>
        <begin position="338"/>
        <end position="351"/>
    </location>
</feature>
<protein>
    <recommendedName>
        <fullName evidence="2">5'-3' DNA helicase ZGRF1-like N-terminal domain-containing protein</fullName>
    </recommendedName>
</protein>
<dbReference type="OrthoDB" id="6513042at2759"/>
<dbReference type="Pfam" id="PF10382">
    <property type="entry name" value="ZGRF1-like_N"/>
    <property type="match status" value="2"/>
</dbReference>
<name>A0A9D5D8M2_9LILI</name>
<evidence type="ECO:0000313" key="3">
    <source>
        <dbReference type="EMBL" id="KAJ0986140.1"/>
    </source>
</evidence>
<reference evidence="3" key="1">
    <citation type="submission" date="2021-03" db="EMBL/GenBank/DDBJ databases">
        <authorList>
            <person name="Li Z."/>
            <person name="Yang C."/>
        </authorList>
    </citation>
    <scope>NUCLEOTIDE SEQUENCE</scope>
    <source>
        <strain evidence="3">Dzin_1.0</strain>
        <tissue evidence="3">Leaf</tissue>
    </source>
</reference>
<keyword evidence="4" id="KW-1185">Reference proteome</keyword>
<sequence>MTRNKKIARRLREAAALAVQKHIMEVGSQSNSKKSVENKKIIMGEDEYKIYLKSHPNEELFINRPIEDYDLLKLVCDNDHATGRFARNTITSLSPEDGDTNDSRDNFNVGSAPADIGIDTLPLTSPSTIPTSSSQTHNSQDTRIKKKGKKRVHGGDFEIIQNVASKLDGVAIAIEDHNPVNIATKLSKACMKLTELGYSTRDVAKCDYACLCESDVNCCANMSIVKKWSVTYTKHLKQKRKVYQDGVLELCGSGRKVVLYDDCEKLIDSKFLKNNEVIECGQTVTLEAHLVDIGVLEESQIPLADIKVTNVRSTERNTAGHQKESRKRMLHHRLPQNHSSATKKNTGVTQKVQHESFERPRSLPNATNTTIKEWNALYTTQITQKAKKFHDGILRLSICGSYMDQVALLNEEGTVLSSKYVKSAEFIETGKTYELPNYLVEICELRTIEGDLKKGTSEKVANSGCSKIANFTSARAVLNNKQSGLLKGPSNQAACSSNSSFGMLKSRTNRPALDADNKKVPFPCKVASSSSSENLPECPPREVTDSSTSSHDKVTSRSVLNNKSLRDACQILTTLRKPVLEEKNVLEKQPTELAQSAQPSKVATINLQMGRAHSTSNFNESNAQNKIIIPEGNFQEKLYLNEPADNNLKKDSCELGAVEDIRSDSSGKSSLNSSSSEDVLISGITSTMETNYQEKSSLHNSHSSVHLLSGAITPNASANELYMECSKKLCEGTMDSTAIYGKPNTNTCSPPTMNHTTASDISFTGEGLIWQLPNETVPIAKSAISTLEKQSNIANIEISTSSGMKGDVLHCVDKEKNDRFAQTPATSIEEEERSDRASVASRPACAAIDNNNNNNKYKDSEFQPLSTKFHVTEDLPTFDLAAVERFQCSPAHRVTHPSYVRNTGVGEVNGTLC</sequence>
<feature type="domain" description="5'-3' DNA helicase ZGRF1-like N-terminal" evidence="2">
    <location>
        <begin position="371"/>
        <end position="446"/>
    </location>
</feature>
<gene>
    <name evidence="3" type="ORF">J5N97_004496</name>
</gene>
<dbReference type="PANTHER" id="PTHR28535">
    <property type="entry name" value="ZINC FINGER GRF-TYPE CONTAINING 1"/>
    <property type="match status" value="1"/>
</dbReference>
<dbReference type="Proteomes" id="UP001085076">
    <property type="component" value="Miscellaneous, Linkage group lg01"/>
</dbReference>
<dbReference type="AlphaFoldDB" id="A0A9D5D8M2"/>
<feature type="compositionally biased region" description="Low complexity" evidence="1">
    <location>
        <begin position="120"/>
        <end position="136"/>
    </location>
</feature>
<dbReference type="InterPro" id="IPR052800">
    <property type="entry name" value="DNA_Repair_Helicase_ZGRF1"/>
</dbReference>
<proteinExistence type="predicted"/>
<dbReference type="InterPro" id="IPR018838">
    <property type="entry name" value="ZGRF1-like_N"/>
</dbReference>
<evidence type="ECO:0000256" key="1">
    <source>
        <dbReference type="SAM" id="MobiDB-lite"/>
    </source>
</evidence>
<feature type="compositionally biased region" description="Basic and acidic residues" evidence="1">
    <location>
        <begin position="539"/>
        <end position="555"/>
    </location>
</feature>
<evidence type="ECO:0000259" key="2">
    <source>
        <dbReference type="Pfam" id="PF10382"/>
    </source>
</evidence>
<dbReference type="EMBL" id="JAGGNH010000001">
    <property type="protein sequence ID" value="KAJ0986140.1"/>
    <property type="molecule type" value="Genomic_DNA"/>
</dbReference>
<feature type="region of interest" description="Disordered" evidence="1">
    <location>
        <begin position="338"/>
        <end position="365"/>
    </location>
</feature>
<evidence type="ECO:0000313" key="4">
    <source>
        <dbReference type="Proteomes" id="UP001085076"/>
    </source>
</evidence>
<reference evidence="3" key="2">
    <citation type="journal article" date="2022" name="Hortic Res">
        <title>The genome of Dioscorea zingiberensis sheds light on the biosynthesis, origin and evolution of the medicinally important diosgenin saponins.</title>
        <authorList>
            <person name="Li Y."/>
            <person name="Tan C."/>
            <person name="Li Z."/>
            <person name="Guo J."/>
            <person name="Li S."/>
            <person name="Chen X."/>
            <person name="Wang C."/>
            <person name="Dai X."/>
            <person name="Yang H."/>
            <person name="Song W."/>
            <person name="Hou L."/>
            <person name="Xu J."/>
            <person name="Tong Z."/>
            <person name="Xu A."/>
            <person name="Yuan X."/>
            <person name="Wang W."/>
            <person name="Yang Q."/>
            <person name="Chen L."/>
            <person name="Sun Z."/>
            <person name="Wang K."/>
            <person name="Pan B."/>
            <person name="Chen J."/>
            <person name="Bao Y."/>
            <person name="Liu F."/>
            <person name="Qi X."/>
            <person name="Gang D.R."/>
            <person name="Wen J."/>
            <person name="Li J."/>
        </authorList>
    </citation>
    <scope>NUCLEOTIDE SEQUENCE</scope>
    <source>
        <strain evidence="3">Dzin_1.0</strain>
    </source>
</reference>
<accession>A0A9D5D8M2</accession>
<dbReference type="GO" id="GO:0005634">
    <property type="term" value="C:nucleus"/>
    <property type="evidence" value="ECO:0007669"/>
    <property type="project" value="TreeGrafter"/>
</dbReference>
<feature type="domain" description="5'-3' DNA helicase ZGRF1-like N-terminal" evidence="2">
    <location>
        <begin position="225"/>
        <end position="298"/>
    </location>
</feature>
<dbReference type="GO" id="GO:0006302">
    <property type="term" value="P:double-strand break repair"/>
    <property type="evidence" value="ECO:0007669"/>
    <property type="project" value="TreeGrafter"/>
</dbReference>
<feature type="region of interest" description="Disordered" evidence="1">
    <location>
        <begin position="90"/>
        <end position="150"/>
    </location>
</feature>
<dbReference type="PANTHER" id="PTHR28535:SF1">
    <property type="entry name" value="PROTEIN ZGRF1"/>
    <property type="match status" value="1"/>
</dbReference>
<comment type="caution">
    <text evidence="3">The sequence shown here is derived from an EMBL/GenBank/DDBJ whole genome shotgun (WGS) entry which is preliminary data.</text>
</comment>
<feature type="compositionally biased region" description="Basic and acidic residues" evidence="1">
    <location>
        <begin position="352"/>
        <end position="361"/>
    </location>
</feature>